<evidence type="ECO:0000256" key="3">
    <source>
        <dbReference type="ARBA" id="ARBA00022807"/>
    </source>
</evidence>
<evidence type="ECO:0000313" key="6">
    <source>
        <dbReference type="EMBL" id="EOH97516.1"/>
    </source>
</evidence>
<proteinExistence type="predicted"/>
<keyword evidence="7" id="KW-1185">Reference proteome</keyword>
<gene>
    <name evidence="6" type="ORF">UAU_00184</name>
</gene>
<dbReference type="CDD" id="cd06165">
    <property type="entry name" value="Sortase_A"/>
    <property type="match status" value="1"/>
</dbReference>
<dbReference type="Gene3D" id="2.40.260.10">
    <property type="entry name" value="Sortase"/>
    <property type="match status" value="1"/>
</dbReference>
<accession>R2SXL7</accession>
<keyword evidence="3" id="KW-0788">Thiol protease</keyword>
<dbReference type="PATRIC" id="fig|1158607.3.peg.184"/>
<dbReference type="STRING" id="160454.RV10_GL002193"/>
<keyword evidence="5" id="KW-0812">Transmembrane</keyword>
<dbReference type="NCBIfam" id="TIGR01076">
    <property type="entry name" value="sortase_fam"/>
    <property type="match status" value="1"/>
</dbReference>
<dbReference type="AlphaFoldDB" id="R2SXL7"/>
<dbReference type="EMBL" id="AJAQ01000001">
    <property type="protein sequence ID" value="EOH97516.1"/>
    <property type="molecule type" value="Genomic_DNA"/>
</dbReference>
<evidence type="ECO:0000313" key="7">
    <source>
        <dbReference type="Proteomes" id="UP000013782"/>
    </source>
</evidence>
<evidence type="ECO:0000256" key="4">
    <source>
        <dbReference type="PIRSR" id="PIRSR605754-1"/>
    </source>
</evidence>
<keyword evidence="5" id="KW-1133">Transmembrane helix</keyword>
<feature type="active site" description="Acyl-thioester intermediate" evidence="4">
    <location>
        <position position="190"/>
    </location>
</feature>
<protein>
    <submittedName>
        <fullName evidence="6">Sortase</fullName>
    </submittedName>
</protein>
<feature type="active site" description="Proton donor/acceptor" evidence="4">
    <location>
        <position position="129"/>
    </location>
</feature>
<evidence type="ECO:0000256" key="5">
    <source>
        <dbReference type="SAM" id="Phobius"/>
    </source>
</evidence>
<dbReference type="Proteomes" id="UP000013782">
    <property type="component" value="Unassembled WGS sequence"/>
</dbReference>
<evidence type="ECO:0000256" key="2">
    <source>
        <dbReference type="ARBA" id="ARBA00022801"/>
    </source>
</evidence>
<dbReference type="HOGENOM" id="CLU_045680_4_0_9"/>
<keyword evidence="2" id="KW-0378">Hydrolase</keyword>
<dbReference type="GO" id="GO:0006508">
    <property type="term" value="P:proteolysis"/>
    <property type="evidence" value="ECO:0007669"/>
    <property type="project" value="UniProtKB-KW"/>
</dbReference>
<reference evidence="6 7" key="1">
    <citation type="submission" date="2013-02" db="EMBL/GenBank/DDBJ databases">
        <title>The Genome Sequence of Enterococcus pallens BAA-351.</title>
        <authorList>
            <consortium name="The Broad Institute Genome Sequencing Platform"/>
            <consortium name="The Broad Institute Genome Sequencing Center for Infectious Disease"/>
            <person name="Earl A.M."/>
            <person name="Gilmore M.S."/>
            <person name="Lebreton F."/>
            <person name="Walker B."/>
            <person name="Young S.K."/>
            <person name="Zeng Q."/>
            <person name="Gargeya S."/>
            <person name="Fitzgerald M."/>
            <person name="Haas B."/>
            <person name="Abouelleil A."/>
            <person name="Alvarado L."/>
            <person name="Arachchi H.M."/>
            <person name="Berlin A.M."/>
            <person name="Chapman S.B."/>
            <person name="Dewar J."/>
            <person name="Goldberg J."/>
            <person name="Griggs A."/>
            <person name="Gujja S."/>
            <person name="Hansen M."/>
            <person name="Howarth C."/>
            <person name="Imamovic A."/>
            <person name="Larimer J."/>
            <person name="McCowan C."/>
            <person name="Murphy C."/>
            <person name="Neiman D."/>
            <person name="Pearson M."/>
            <person name="Priest M."/>
            <person name="Roberts A."/>
            <person name="Saif S."/>
            <person name="Shea T."/>
            <person name="Sisk P."/>
            <person name="Sykes S."/>
            <person name="Wortman J."/>
            <person name="Nusbaum C."/>
            <person name="Birren B."/>
        </authorList>
    </citation>
    <scope>NUCLEOTIDE SEQUENCE [LARGE SCALE GENOMIC DNA]</scope>
    <source>
        <strain evidence="6 7">ATCC BAA-351</strain>
    </source>
</reference>
<evidence type="ECO:0000256" key="1">
    <source>
        <dbReference type="ARBA" id="ARBA00022670"/>
    </source>
</evidence>
<feature type="transmembrane region" description="Helical" evidence="5">
    <location>
        <begin position="238"/>
        <end position="257"/>
    </location>
</feature>
<sequence>MKKTRKTKQNSLLKIILLLLTYIGLLLVFFPIIKDLVFVEKTTHTTITKINQAKEIENIPFDRIDAPTLREIAESSPQNLESIGEIQLPSIDLVTPIFSGLSQQQMIYGAGSMYPKRDPRRNNLVLLGHHVGVSDLLFGKLQQAKVGQKIYLRYLSDYLEYVITEQKTIDETDLAYLAESSSPKLTLITCDKPTLTKKRIAVIAQPIKAAGAASVKTKMNKETKQYKQVQTSLRIKKIVWPIVCLAVLFILVTIGILKKV</sequence>
<organism evidence="6 7">
    <name type="scientific">Enterococcus pallens ATCC BAA-351</name>
    <dbReference type="NCBI Taxonomy" id="1158607"/>
    <lineage>
        <taxon>Bacteria</taxon>
        <taxon>Bacillati</taxon>
        <taxon>Bacillota</taxon>
        <taxon>Bacilli</taxon>
        <taxon>Lactobacillales</taxon>
        <taxon>Enterococcaceae</taxon>
        <taxon>Enterococcus</taxon>
    </lineage>
</organism>
<dbReference type="eggNOG" id="COG3764">
    <property type="taxonomic scope" value="Bacteria"/>
</dbReference>
<dbReference type="InterPro" id="IPR005754">
    <property type="entry name" value="Sortase"/>
</dbReference>
<keyword evidence="5" id="KW-0472">Membrane</keyword>
<comment type="caution">
    <text evidence="6">The sequence shown here is derived from an EMBL/GenBank/DDBJ whole genome shotgun (WGS) entry which is preliminary data.</text>
</comment>
<feature type="transmembrane region" description="Helical" evidence="5">
    <location>
        <begin position="12"/>
        <end position="33"/>
    </location>
</feature>
<dbReference type="GO" id="GO:0008234">
    <property type="term" value="F:cysteine-type peptidase activity"/>
    <property type="evidence" value="ECO:0007669"/>
    <property type="project" value="UniProtKB-KW"/>
</dbReference>
<dbReference type="SUPFAM" id="SSF63817">
    <property type="entry name" value="Sortase"/>
    <property type="match status" value="1"/>
</dbReference>
<dbReference type="InterPro" id="IPR042007">
    <property type="entry name" value="Sortase_A"/>
</dbReference>
<dbReference type="RefSeq" id="WP_010755249.1">
    <property type="nucleotide sequence ID" value="NZ_ASWD01000002.1"/>
</dbReference>
<name>R2SXL7_9ENTE</name>
<dbReference type="OrthoDB" id="2243719at2"/>
<dbReference type="Pfam" id="PF04203">
    <property type="entry name" value="Sortase"/>
    <property type="match status" value="1"/>
</dbReference>
<keyword evidence="1" id="KW-0645">Protease</keyword>
<dbReference type="InterPro" id="IPR023365">
    <property type="entry name" value="Sortase_dom-sf"/>
</dbReference>